<reference evidence="1 2" key="1">
    <citation type="submission" date="2020-08" db="EMBL/GenBank/DDBJ databases">
        <title>Genome sequence of Sphingomonas sediminicola KACC 15039T.</title>
        <authorList>
            <person name="Hyun D.-W."/>
            <person name="Bae J.-W."/>
        </authorList>
    </citation>
    <scope>NUCLEOTIDE SEQUENCE [LARGE SCALE GENOMIC DNA]</scope>
    <source>
        <strain evidence="1 2">KACC 15039</strain>
    </source>
</reference>
<sequence length="180" mass="19485">MDYEKQSAERVKSKREEAEQMARMFGLPGFDEESNRAFAIKLAKYAGYRSVQYRGKGVYDVDYHFDGRATQDFVFPALPDNDFIIPFIAIRRRADGSVLVTAPAFTGGAGPLGARAGAAAGAMKEGPVSEAQGRFTIITNGEVLTNNSEDGTAPHALGKQVHWDVGSGSSKIPEALIRLQ</sequence>
<accession>A0ABX6T7J8</accession>
<proteinExistence type="predicted"/>
<keyword evidence="2" id="KW-1185">Reference proteome</keyword>
<protein>
    <submittedName>
        <fullName evidence="1">Uncharacterized protein</fullName>
    </submittedName>
</protein>
<gene>
    <name evidence="1" type="ORF">H9L14_09180</name>
</gene>
<dbReference type="EMBL" id="CP060782">
    <property type="protein sequence ID" value="QNP44907.1"/>
    <property type="molecule type" value="Genomic_DNA"/>
</dbReference>
<evidence type="ECO:0000313" key="2">
    <source>
        <dbReference type="Proteomes" id="UP000516105"/>
    </source>
</evidence>
<name>A0ABX6T7J8_9SPHN</name>
<dbReference type="RefSeq" id="WP_187707864.1">
    <property type="nucleotide sequence ID" value="NZ_CP060782.1"/>
</dbReference>
<organism evidence="1 2">
    <name type="scientific">Sphingomonas sediminicola</name>
    <dbReference type="NCBI Taxonomy" id="386874"/>
    <lineage>
        <taxon>Bacteria</taxon>
        <taxon>Pseudomonadati</taxon>
        <taxon>Pseudomonadota</taxon>
        <taxon>Alphaproteobacteria</taxon>
        <taxon>Sphingomonadales</taxon>
        <taxon>Sphingomonadaceae</taxon>
        <taxon>Sphingomonas</taxon>
    </lineage>
</organism>
<evidence type="ECO:0000313" key="1">
    <source>
        <dbReference type="EMBL" id="QNP44907.1"/>
    </source>
</evidence>
<dbReference type="Proteomes" id="UP000516105">
    <property type="component" value="Chromosome"/>
</dbReference>